<dbReference type="RefSeq" id="WP_310024911.1">
    <property type="nucleotide sequence ID" value="NZ_JAVDVI010000003.1"/>
</dbReference>
<gene>
    <name evidence="2" type="ORF">J2X31_000991</name>
</gene>
<keyword evidence="3" id="KW-1185">Reference proteome</keyword>
<dbReference type="Pfam" id="PF00535">
    <property type="entry name" value="Glycos_transf_2"/>
    <property type="match status" value="1"/>
</dbReference>
<sequence length="308" mass="36041">MEKPLVSICSLTFNHADYIRRCLDGFLMQKCNFKFEVLIHDDASTDGTSDIIMEYQAKYPDIIKPIIQTENQWSKGIKGHNFRHNLPRAEGKYIAICEGDDYWIDPQKLQKQVDFLEKNPEYSLVCGGFKSVNTITGEEQIVIKNVENCKDSSQKGFDITLPLFFNQWLTKNLTLVYRKELYNPDDFKNYKFTRDVHFNYHLLKKGKGYYMRAILGAYHVHEGGFFSLGTKDNKLKTAYLITKELYKNNKEDDNARVANFNTLRSIISNKVYARDKSLKKKNLILELLNLIRNKKEIKKTIKTIFDRV</sequence>
<dbReference type="InterPro" id="IPR029044">
    <property type="entry name" value="Nucleotide-diphossugar_trans"/>
</dbReference>
<dbReference type="Proteomes" id="UP001255185">
    <property type="component" value="Unassembled WGS sequence"/>
</dbReference>
<dbReference type="PANTHER" id="PTHR22916:SF3">
    <property type="entry name" value="UDP-GLCNAC:BETAGAL BETA-1,3-N-ACETYLGLUCOSAMINYLTRANSFERASE-LIKE PROTEIN 1"/>
    <property type="match status" value="1"/>
</dbReference>
<protein>
    <submittedName>
        <fullName evidence="2">Glycosyltransferase involved in cell wall biosynthesis</fullName>
    </submittedName>
</protein>
<evidence type="ECO:0000313" key="2">
    <source>
        <dbReference type="EMBL" id="MDR6966991.1"/>
    </source>
</evidence>
<dbReference type="EMBL" id="JAVDVI010000003">
    <property type="protein sequence ID" value="MDR6966991.1"/>
    <property type="molecule type" value="Genomic_DNA"/>
</dbReference>
<proteinExistence type="predicted"/>
<dbReference type="Gene3D" id="3.90.550.10">
    <property type="entry name" value="Spore Coat Polysaccharide Biosynthesis Protein SpsA, Chain A"/>
    <property type="match status" value="1"/>
</dbReference>
<reference evidence="2 3" key="1">
    <citation type="submission" date="2023-07" db="EMBL/GenBank/DDBJ databases">
        <title>Sorghum-associated microbial communities from plants grown in Nebraska, USA.</title>
        <authorList>
            <person name="Schachtman D."/>
        </authorList>
    </citation>
    <scope>NUCLEOTIDE SEQUENCE [LARGE SCALE GENOMIC DNA]</scope>
    <source>
        <strain evidence="2 3">3773</strain>
    </source>
</reference>
<dbReference type="PANTHER" id="PTHR22916">
    <property type="entry name" value="GLYCOSYLTRANSFERASE"/>
    <property type="match status" value="1"/>
</dbReference>
<evidence type="ECO:0000313" key="3">
    <source>
        <dbReference type="Proteomes" id="UP001255185"/>
    </source>
</evidence>
<dbReference type="InterPro" id="IPR001173">
    <property type="entry name" value="Glyco_trans_2-like"/>
</dbReference>
<dbReference type="SUPFAM" id="SSF53448">
    <property type="entry name" value="Nucleotide-diphospho-sugar transferases"/>
    <property type="match status" value="1"/>
</dbReference>
<evidence type="ECO:0000259" key="1">
    <source>
        <dbReference type="Pfam" id="PF00535"/>
    </source>
</evidence>
<organism evidence="2 3">
    <name type="scientific">Flavobacterium arsenatis</name>
    <dbReference type="NCBI Taxonomy" id="1484332"/>
    <lineage>
        <taxon>Bacteria</taxon>
        <taxon>Pseudomonadati</taxon>
        <taxon>Bacteroidota</taxon>
        <taxon>Flavobacteriia</taxon>
        <taxon>Flavobacteriales</taxon>
        <taxon>Flavobacteriaceae</taxon>
        <taxon>Flavobacterium</taxon>
    </lineage>
</organism>
<name>A0ABU1TLZ9_9FLAO</name>
<comment type="caution">
    <text evidence="2">The sequence shown here is derived from an EMBL/GenBank/DDBJ whole genome shotgun (WGS) entry which is preliminary data.</text>
</comment>
<accession>A0ABU1TLZ9</accession>
<feature type="domain" description="Glycosyltransferase 2-like" evidence="1">
    <location>
        <begin position="7"/>
        <end position="142"/>
    </location>
</feature>